<evidence type="ECO:0000256" key="1">
    <source>
        <dbReference type="PROSITE-ProRule" id="PRU00339"/>
    </source>
</evidence>
<keyword evidence="3" id="KW-1185">Reference proteome</keyword>
<evidence type="ECO:0000313" key="3">
    <source>
        <dbReference type="Proteomes" id="UP000179807"/>
    </source>
</evidence>
<dbReference type="SUPFAM" id="SSF48371">
    <property type="entry name" value="ARM repeat"/>
    <property type="match status" value="1"/>
</dbReference>
<evidence type="ECO:0000313" key="2">
    <source>
        <dbReference type="EMBL" id="OHT12185.1"/>
    </source>
</evidence>
<dbReference type="EMBL" id="MLAK01000570">
    <property type="protein sequence ID" value="OHT12185.1"/>
    <property type="molecule type" value="Genomic_DNA"/>
</dbReference>
<dbReference type="PROSITE" id="PS50005">
    <property type="entry name" value="TPR"/>
    <property type="match status" value="1"/>
</dbReference>
<dbReference type="Gene3D" id="1.25.40.10">
    <property type="entry name" value="Tetratricopeptide repeat domain"/>
    <property type="match status" value="1"/>
</dbReference>
<sequence length="564" mass="64292">MSSVATFAGCQLRRDFGLEKMKRHEYQEAIKDFQMVVENLLADNDQKAALKMFCFNQMALCYIELNEFDKAKMASAEAICIFDIMRPNELEKKYHRKNDVLFPHFHTSFVRRGQVFEKQKDFKAALEEYRKANALTTKGEANQRIQEVLVQFGIPAIDLDDENLKPFSQIANNLFDPQELISNFRDSITLLGKNPPTQETIKYLDMHGITQLILGILNFNISSEILVDISLTVTNFFIRNGATGMWANTDVIKKVIVEYQDNTTIISDILTTLASCPNDKFIQFAEPEILKILLDAFNLELKDEELDGIFLFFFHVISSDRSGNSTKFFEESTILDLIAKKKTQNALILLSRLSFSKKIIDEIKVNGMIDMVFEFLKEHSSLNLHINASTIILEQILNYPESSDKFNIEEYATRCFEELTKIVMLNTKNFDNLNELLKVLSRCIKYAPKAVGPSKIITATSAVLSVNNTNAKLILTSLGFLYECAHQGLIEELNNSNLALKAAMSTLQKFPKNQTIVENAVGIACLMEHPKREELLQAALLQFPKTEFLKPFVYLLTQYAIPKQ</sequence>
<dbReference type="VEuPathDB" id="TrichDB:TRFO_18198"/>
<reference evidence="2" key="1">
    <citation type="submission" date="2016-10" db="EMBL/GenBank/DDBJ databases">
        <authorList>
            <person name="Benchimol M."/>
            <person name="Almeida L.G."/>
            <person name="Vasconcelos A.T."/>
            <person name="Perreira-Neves A."/>
            <person name="Rosa I.A."/>
            <person name="Tasca T."/>
            <person name="Bogo M.R."/>
            <person name="de Souza W."/>
        </authorList>
    </citation>
    <scope>NUCLEOTIDE SEQUENCE [LARGE SCALE GENOMIC DNA]</scope>
    <source>
        <strain evidence="2">K</strain>
    </source>
</reference>
<dbReference type="InterPro" id="IPR011990">
    <property type="entry name" value="TPR-like_helical_dom_sf"/>
</dbReference>
<dbReference type="InterPro" id="IPR016024">
    <property type="entry name" value="ARM-type_fold"/>
</dbReference>
<comment type="caution">
    <text evidence="2">The sequence shown here is derived from an EMBL/GenBank/DDBJ whole genome shotgun (WGS) entry which is preliminary data.</text>
</comment>
<dbReference type="RefSeq" id="XP_068365321.1">
    <property type="nucleotide sequence ID" value="XM_068500033.1"/>
</dbReference>
<dbReference type="OrthoDB" id="10458735at2759"/>
<dbReference type="AlphaFoldDB" id="A0A1J4KLK9"/>
<dbReference type="SUPFAM" id="SSF48452">
    <property type="entry name" value="TPR-like"/>
    <property type="match status" value="1"/>
</dbReference>
<proteinExistence type="predicted"/>
<accession>A0A1J4KLK9</accession>
<gene>
    <name evidence="2" type="ORF">TRFO_18198</name>
</gene>
<evidence type="ECO:0008006" key="4">
    <source>
        <dbReference type="Google" id="ProtNLM"/>
    </source>
</evidence>
<protein>
    <recommendedName>
        <fullName evidence="4">TPR Domain containing protein</fullName>
    </recommendedName>
</protein>
<keyword evidence="1" id="KW-0802">TPR repeat</keyword>
<dbReference type="InterPro" id="IPR019734">
    <property type="entry name" value="TPR_rpt"/>
</dbReference>
<organism evidence="2 3">
    <name type="scientific">Tritrichomonas foetus</name>
    <dbReference type="NCBI Taxonomy" id="1144522"/>
    <lineage>
        <taxon>Eukaryota</taxon>
        <taxon>Metamonada</taxon>
        <taxon>Parabasalia</taxon>
        <taxon>Tritrichomonadida</taxon>
        <taxon>Tritrichomonadidae</taxon>
        <taxon>Tritrichomonas</taxon>
    </lineage>
</organism>
<feature type="repeat" description="TPR" evidence="1">
    <location>
        <begin position="106"/>
        <end position="139"/>
    </location>
</feature>
<dbReference type="GeneID" id="94834737"/>
<name>A0A1J4KLK9_9EUKA</name>
<dbReference type="Proteomes" id="UP000179807">
    <property type="component" value="Unassembled WGS sequence"/>
</dbReference>